<dbReference type="InterPro" id="IPR021372">
    <property type="entry name" value="DUF2989"/>
</dbReference>
<dbReference type="RefSeq" id="WP_075709111.1">
    <property type="nucleotide sequence ID" value="NZ_AP019654.1"/>
</dbReference>
<comment type="caution">
    <text evidence="1">The sequence shown here is derived from an EMBL/GenBank/DDBJ whole genome shotgun (WGS) entry which is preliminary data.</text>
</comment>
<dbReference type="STRING" id="1381081.BIY22_07100"/>
<evidence type="ECO:0000313" key="4">
    <source>
        <dbReference type="Proteomes" id="UP000186313"/>
    </source>
</evidence>
<evidence type="ECO:0000313" key="3">
    <source>
        <dbReference type="Proteomes" id="UP000186039"/>
    </source>
</evidence>
<dbReference type="EMBL" id="MJMJ01000023">
    <property type="protein sequence ID" value="OLQ87938.1"/>
    <property type="molecule type" value="Genomic_DNA"/>
</dbReference>
<dbReference type="OrthoDB" id="5900133at2"/>
<accession>A0A1Q9HE00</accession>
<organism evidence="1 4">
    <name type="scientific">Vibrio panuliri</name>
    <dbReference type="NCBI Taxonomy" id="1381081"/>
    <lineage>
        <taxon>Bacteria</taxon>
        <taxon>Pseudomonadati</taxon>
        <taxon>Pseudomonadota</taxon>
        <taxon>Gammaproteobacteria</taxon>
        <taxon>Vibrionales</taxon>
        <taxon>Vibrionaceae</taxon>
        <taxon>Vibrio</taxon>
    </lineage>
</organism>
<dbReference type="AlphaFoldDB" id="A0A1Q9HE00"/>
<name>A0A1Q9HE00_9VIBR</name>
<sequence>MNTLKLVATIGLGLTLSGCFESRKNTEQLCDSNPALRCNELNVDDGQCRLPRTDLIWHRHEIIKNPSEQNKIKEYHILADYEKCLTLAAQIQPLTASERKSKRVTTIMHIQQERQRVVDELKHSSAPNALYFLWSQIGDENAKRSFLQLEGTDALDTAEMQYALATFYTDRDASKTLQLLNRSLELSDSNSVNISAIKSLASINLQLNRRELAYIWSQVAAEYDVQTASEKNHTLLYGFTEEKYRQLDDIADDVYDAIEDGRYQASMIPRI</sequence>
<gene>
    <name evidence="2" type="ORF">BIY20_06845</name>
    <name evidence="1" type="ORF">BIY22_07100</name>
</gene>
<dbReference type="EMBL" id="MJMH01000088">
    <property type="protein sequence ID" value="OLQ95265.1"/>
    <property type="molecule type" value="Genomic_DNA"/>
</dbReference>
<reference evidence="3 4" key="1">
    <citation type="submission" date="2016-09" db="EMBL/GenBank/DDBJ databases">
        <title>Genomic Taxonomy of the Vibrionaceae.</title>
        <authorList>
            <person name="Gonzalez-Castillo A."/>
            <person name="Gomez-Gil B."/>
            <person name="Enciso-Ibarra K."/>
        </authorList>
    </citation>
    <scope>NUCLEOTIDE SEQUENCE [LARGE SCALE GENOMIC DNA]</scope>
    <source>
        <strain evidence="2 3">CAIM 1902</strain>
        <strain evidence="1 4">CAIM 703</strain>
    </source>
</reference>
<evidence type="ECO:0000313" key="1">
    <source>
        <dbReference type="EMBL" id="OLQ87938.1"/>
    </source>
</evidence>
<keyword evidence="3" id="KW-1185">Reference proteome</keyword>
<evidence type="ECO:0008006" key="5">
    <source>
        <dbReference type="Google" id="ProtNLM"/>
    </source>
</evidence>
<dbReference type="Proteomes" id="UP000186313">
    <property type="component" value="Unassembled WGS sequence"/>
</dbReference>
<protein>
    <recommendedName>
        <fullName evidence="5">DUF2989 domain-containing protein</fullName>
    </recommendedName>
</protein>
<proteinExistence type="predicted"/>
<dbReference type="Proteomes" id="UP000186039">
    <property type="component" value="Unassembled WGS sequence"/>
</dbReference>
<dbReference type="Pfam" id="PF11207">
    <property type="entry name" value="DUF2989"/>
    <property type="match status" value="1"/>
</dbReference>
<evidence type="ECO:0000313" key="2">
    <source>
        <dbReference type="EMBL" id="OLQ95265.1"/>
    </source>
</evidence>
<dbReference type="PROSITE" id="PS51257">
    <property type="entry name" value="PROKAR_LIPOPROTEIN"/>
    <property type="match status" value="1"/>
</dbReference>